<evidence type="ECO:0000256" key="5">
    <source>
        <dbReference type="ARBA" id="ARBA00022989"/>
    </source>
</evidence>
<proteinExistence type="inferred from homology"/>
<feature type="transmembrane region" description="Helical" evidence="11">
    <location>
        <begin position="29"/>
        <end position="50"/>
    </location>
</feature>
<keyword evidence="7 11" id="KW-0472">Membrane</keyword>
<reference evidence="12" key="1">
    <citation type="submission" date="2020-05" db="EMBL/GenBank/DDBJ databases">
        <title>Mycena genomes resolve the evolution of fungal bioluminescence.</title>
        <authorList>
            <person name="Tsai I.J."/>
        </authorList>
    </citation>
    <scope>NUCLEOTIDE SEQUENCE</scope>
    <source>
        <strain evidence="12">160909Yilan</strain>
    </source>
</reference>
<keyword evidence="13" id="KW-1185">Reference proteome</keyword>
<dbReference type="OrthoDB" id="2874149at2759"/>
<keyword evidence="8" id="KW-0675">Receptor</keyword>
<feature type="transmembrane region" description="Helical" evidence="11">
    <location>
        <begin position="150"/>
        <end position="176"/>
    </location>
</feature>
<evidence type="ECO:0000256" key="8">
    <source>
        <dbReference type="ARBA" id="ARBA00023170"/>
    </source>
</evidence>
<dbReference type="GO" id="GO:0004933">
    <property type="term" value="F:mating-type a-factor pheromone receptor activity"/>
    <property type="evidence" value="ECO:0007669"/>
    <property type="project" value="InterPro"/>
</dbReference>
<dbReference type="GO" id="GO:0005886">
    <property type="term" value="C:plasma membrane"/>
    <property type="evidence" value="ECO:0007669"/>
    <property type="project" value="TreeGrafter"/>
</dbReference>
<dbReference type="GO" id="GO:0000750">
    <property type="term" value="P:pheromone-dependent signal transduction involved in conjugation with cellular fusion"/>
    <property type="evidence" value="ECO:0007669"/>
    <property type="project" value="TreeGrafter"/>
</dbReference>
<evidence type="ECO:0000256" key="3">
    <source>
        <dbReference type="ARBA" id="ARBA00022507"/>
    </source>
</evidence>
<name>A0A8H6Z8D2_9AGAR</name>
<dbReference type="PRINTS" id="PR00899">
    <property type="entry name" value="GPCRSTE3"/>
</dbReference>
<evidence type="ECO:0000256" key="6">
    <source>
        <dbReference type="ARBA" id="ARBA00023040"/>
    </source>
</evidence>
<dbReference type="PANTHER" id="PTHR28097:SF1">
    <property type="entry name" value="PHEROMONE A FACTOR RECEPTOR"/>
    <property type="match status" value="1"/>
</dbReference>
<gene>
    <name evidence="12" type="ORF">MSAN_00494600</name>
</gene>
<evidence type="ECO:0000256" key="11">
    <source>
        <dbReference type="SAM" id="Phobius"/>
    </source>
</evidence>
<comment type="similarity">
    <text evidence="2">Belongs to the G-protein coupled receptor 4 family.</text>
</comment>
<dbReference type="InterPro" id="IPR001546">
    <property type="entry name" value="GPCR_Pheromne_A_rcpt"/>
</dbReference>
<feature type="transmembrane region" description="Helical" evidence="11">
    <location>
        <begin position="267"/>
        <end position="285"/>
    </location>
</feature>
<evidence type="ECO:0000256" key="7">
    <source>
        <dbReference type="ARBA" id="ARBA00023136"/>
    </source>
</evidence>
<dbReference type="PRINTS" id="PR00900">
    <property type="entry name" value="PHEROMONEAR"/>
</dbReference>
<evidence type="ECO:0000313" key="12">
    <source>
        <dbReference type="EMBL" id="KAF7372884.1"/>
    </source>
</evidence>
<dbReference type="CDD" id="cd14966">
    <property type="entry name" value="7tmD_STE3"/>
    <property type="match status" value="1"/>
</dbReference>
<sequence>MHHEFVPVAFIAAFSLFLALPPHWRARNVATLSIIAWLFVTNIIFAVDALIWGNSDAIVAVVWCDITTKILIGSSFALPAACLCICIHLEQVSSVRAARTTAADKRRRQIFEASMCFGLPLFFMALHYVVQGHRFDIIEQYGCRPTTYSSILAIMLISVPPLILGAGALVFAALALRHFLARRLTFLTHLSSSPSGLTPSRYIRLILMSSLQMVWALATTLYNLVFTLRYTTLRPYTSWADVHSGFSRVAQFPTIFIPAEVEKMYHAAWWVTPASTAIFVLFFAFGHEAMEDYKRVGRAVVGLVRRTGVLGTRKVEEKRGIKLPSFVGTGSAKAAEASTSYPTSPTPTKVRPDEFPGFDEVSFGDVSEASTYPYSSHSAYSPSTYAHPPPPPPPVPVLVGYPTTPSTASTSTIAFAPVVVHAPAPTSTLPQRPRLSSTGVPRPVTYPSFAADVEAQR</sequence>
<feature type="transmembrane region" description="Helical" evidence="11">
    <location>
        <begin position="205"/>
        <end position="225"/>
    </location>
</feature>
<dbReference type="PANTHER" id="PTHR28097">
    <property type="entry name" value="PHEROMONE A FACTOR RECEPTOR"/>
    <property type="match status" value="1"/>
</dbReference>
<evidence type="ECO:0000313" key="13">
    <source>
        <dbReference type="Proteomes" id="UP000623467"/>
    </source>
</evidence>
<feature type="transmembrane region" description="Helical" evidence="11">
    <location>
        <begin position="110"/>
        <end position="130"/>
    </location>
</feature>
<keyword evidence="6" id="KW-0297">G-protein coupled receptor</keyword>
<feature type="compositionally biased region" description="Low complexity" evidence="10">
    <location>
        <begin position="338"/>
        <end position="348"/>
    </location>
</feature>
<feature type="transmembrane region" description="Helical" evidence="11">
    <location>
        <begin position="70"/>
        <end position="89"/>
    </location>
</feature>
<protein>
    <submittedName>
        <fullName evidence="12">STE3-domain-containing protein</fullName>
    </submittedName>
</protein>
<feature type="region of interest" description="Disordered" evidence="10">
    <location>
        <begin position="335"/>
        <end position="357"/>
    </location>
</feature>
<evidence type="ECO:0000256" key="2">
    <source>
        <dbReference type="ARBA" id="ARBA00011085"/>
    </source>
</evidence>
<keyword evidence="5 11" id="KW-1133">Transmembrane helix</keyword>
<keyword evidence="9" id="KW-0807">Transducer</keyword>
<evidence type="ECO:0000256" key="1">
    <source>
        <dbReference type="ARBA" id="ARBA00004141"/>
    </source>
</evidence>
<accession>A0A8H6Z8D2</accession>
<dbReference type="EMBL" id="JACAZH010000003">
    <property type="protein sequence ID" value="KAF7372884.1"/>
    <property type="molecule type" value="Genomic_DNA"/>
</dbReference>
<evidence type="ECO:0000256" key="4">
    <source>
        <dbReference type="ARBA" id="ARBA00022692"/>
    </source>
</evidence>
<dbReference type="Proteomes" id="UP000623467">
    <property type="component" value="Unassembled WGS sequence"/>
</dbReference>
<keyword evidence="3" id="KW-0589">Pheromone response</keyword>
<feature type="transmembrane region" description="Helical" evidence="11">
    <location>
        <begin position="6"/>
        <end position="22"/>
    </location>
</feature>
<evidence type="ECO:0000256" key="10">
    <source>
        <dbReference type="SAM" id="MobiDB-lite"/>
    </source>
</evidence>
<dbReference type="AlphaFoldDB" id="A0A8H6Z8D2"/>
<dbReference type="InterPro" id="IPR001499">
    <property type="entry name" value="GPCR_STE3"/>
</dbReference>
<dbReference type="Pfam" id="PF02076">
    <property type="entry name" value="STE3"/>
    <property type="match status" value="1"/>
</dbReference>
<feature type="compositionally biased region" description="Polar residues" evidence="10">
    <location>
        <begin position="426"/>
        <end position="439"/>
    </location>
</feature>
<feature type="region of interest" description="Disordered" evidence="10">
    <location>
        <begin position="424"/>
        <end position="457"/>
    </location>
</feature>
<comment type="subcellular location">
    <subcellularLocation>
        <location evidence="1">Membrane</location>
        <topology evidence="1">Multi-pass membrane protein</topology>
    </subcellularLocation>
</comment>
<comment type="caution">
    <text evidence="12">The sequence shown here is derived from an EMBL/GenBank/DDBJ whole genome shotgun (WGS) entry which is preliminary data.</text>
</comment>
<organism evidence="12 13">
    <name type="scientific">Mycena sanguinolenta</name>
    <dbReference type="NCBI Taxonomy" id="230812"/>
    <lineage>
        <taxon>Eukaryota</taxon>
        <taxon>Fungi</taxon>
        <taxon>Dikarya</taxon>
        <taxon>Basidiomycota</taxon>
        <taxon>Agaricomycotina</taxon>
        <taxon>Agaricomycetes</taxon>
        <taxon>Agaricomycetidae</taxon>
        <taxon>Agaricales</taxon>
        <taxon>Marasmiineae</taxon>
        <taxon>Mycenaceae</taxon>
        <taxon>Mycena</taxon>
    </lineage>
</organism>
<evidence type="ECO:0000256" key="9">
    <source>
        <dbReference type="ARBA" id="ARBA00023224"/>
    </source>
</evidence>
<keyword evidence="4 11" id="KW-0812">Transmembrane</keyword>